<comment type="caution">
    <text evidence="11">The sequence shown here is derived from an EMBL/GenBank/DDBJ whole genome shotgun (WGS) entry which is preliminary data.</text>
</comment>
<keyword evidence="9" id="KW-1133">Transmembrane helix</keyword>
<dbReference type="PRINTS" id="PR00344">
    <property type="entry name" value="BCTRLSENSOR"/>
</dbReference>
<keyword evidence="5" id="KW-0547">Nucleotide-binding</keyword>
<keyword evidence="7" id="KW-0067">ATP-binding</keyword>
<protein>
    <recommendedName>
        <fullName evidence="2">histidine kinase</fullName>
        <ecNumber evidence="2">2.7.13.3</ecNumber>
    </recommendedName>
</protein>
<evidence type="ECO:0000256" key="8">
    <source>
        <dbReference type="ARBA" id="ARBA00023012"/>
    </source>
</evidence>
<evidence type="ECO:0000313" key="11">
    <source>
        <dbReference type="EMBL" id="MBD1223844.1"/>
    </source>
</evidence>
<evidence type="ECO:0000256" key="9">
    <source>
        <dbReference type="SAM" id="Phobius"/>
    </source>
</evidence>
<dbReference type="PANTHER" id="PTHR43065">
    <property type="entry name" value="SENSOR HISTIDINE KINASE"/>
    <property type="match status" value="1"/>
</dbReference>
<dbReference type="InterPro" id="IPR036890">
    <property type="entry name" value="HATPase_C_sf"/>
</dbReference>
<evidence type="ECO:0000256" key="6">
    <source>
        <dbReference type="ARBA" id="ARBA00022777"/>
    </source>
</evidence>
<reference evidence="11 12" key="1">
    <citation type="submission" date="2020-09" db="EMBL/GenBank/DDBJ databases">
        <title>Draft Genome Sequences of Oil-Oxidizing Bacteria Halomonas titanicae, Marinobacter lutaoensis, and Virgibacillus halodenitrificans Isolated from Highly Saline Environments.</title>
        <authorList>
            <person name="Grouzdev D.S."/>
            <person name="Sokolova D.S."/>
            <person name="Semenova E.M."/>
            <person name="Borzenkov I.A."/>
            <person name="Bidzhieva S.K."/>
            <person name="Poltaraus A.B."/>
            <person name="Nazina T.N."/>
        </authorList>
    </citation>
    <scope>NUCLEOTIDE SEQUENCE [LARGE SCALE GENOMIC DNA]</scope>
    <source>
        <strain evidence="11 12">VKM B-3472D</strain>
    </source>
</reference>
<evidence type="ECO:0000256" key="1">
    <source>
        <dbReference type="ARBA" id="ARBA00000085"/>
    </source>
</evidence>
<dbReference type="Proteomes" id="UP000621631">
    <property type="component" value="Unassembled WGS sequence"/>
</dbReference>
<feature type="transmembrane region" description="Helical" evidence="9">
    <location>
        <begin position="195"/>
        <end position="217"/>
    </location>
</feature>
<dbReference type="InterPro" id="IPR004358">
    <property type="entry name" value="Sig_transdc_His_kin-like_C"/>
</dbReference>
<dbReference type="InterPro" id="IPR005467">
    <property type="entry name" value="His_kinase_dom"/>
</dbReference>
<feature type="transmembrane region" description="Helical" evidence="9">
    <location>
        <begin position="237"/>
        <end position="261"/>
    </location>
</feature>
<evidence type="ECO:0000256" key="2">
    <source>
        <dbReference type="ARBA" id="ARBA00012438"/>
    </source>
</evidence>
<dbReference type="EC" id="2.7.13.3" evidence="2"/>
<feature type="transmembrane region" description="Helical" evidence="9">
    <location>
        <begin position="115"/>
        <end position="131"/>
    </location>
</feature>
<dbReference type="SMART" id="SM00387">
    <property type="entry name" value="HATPase_c"/>
    <property type="match status" value="1"/>
</dbReference>
<comment type="catalytic activity">
    <reaction evidence="1">
        <text>ATP + protein L-histidine = ADP + protein N-phospho-L-histidine.</text>
        <dbReference type="EC" id="2.7.13.3"/>
    </reaction>
</comment>
<organism evidence="11 12">
    <name type="scientific">Virgibacillus halodenitrificans</name>
    <name type="common">Bacillus halodenitrificans</name>
    <dbReference type="NCBI Taxonomy" id="1482"/>
    <lineage>
        <taxon>Bacteria</taxon>
        <taxon>Bacillati</taxon>
        <taxon>Bacillota</taxon>
        <taxon>Bacilli</taxon>
        <taxon>Bacillales</taxon>
        <taxon>Bacillaceae</taxon>
        <taxon>Virgibacillus</taxon>
    </lineage>
</organism>
<accession>A0ABR7VPK1</accession>
<gene>
    <name evidence="11" type="ORF">IC602_14660</name>
</gene>
<evidence type="ECO:0000313" key="12">
    <source>
        <dbReference type="Proteomes" id="UP000621631"/>
    </source>
</evidence>
<evidence type="ECO:0000259" key="10">
    <source>
        <dbReference type="PROSITE" id="PS50109"/>
    </source>
</evidence>
<keyword evidence="6 11" id="KW-0418">Kinase</keyword>
<evidence type="ECO:0000256" key="3">
    <source>
        <dbReference type="ARBA" id="ARBA00022553"/>
    </source>
</evidence>
<feature type="domain" description="Histidine kinase" evidence="10">
    <location>
        <begin position="290"/>
        <end position="499"/>
    </location>
</feature>
<dbReference type="InterPro" id="IPR003594">
    <property type="entry name" value="HATPase_dom"/>
</dbReference>
<evidence type="ECO:0000256" key="7">
    <source>
        <dbReference type="ARBA" id="ARBA00022840"/>
    </source>
</evidence>
<dbReference type="PANTHER" id="PTHR43065:SF10">
    <property type="entry name" value="PEROXIDE STRESS-ACTIVATED HISTIDINE KINASE MAK3"/>
    <property type="match status" value="1"/>
</dbReference>
<evidence type="ECO:0000256" key="5">
    <source>
        <dbReference type="ARBA" id="ARBA00022741"/>
    </source>
</evidence>
<keyword evidence="9" id="KW-0812">Transmembrane</keyword>
<dbReference type="EMBL" id="JACWEZ010000010">
    <property type="protein sequence ID" value="MBD1223844.1"/>
    <property type="molecule type" value="Genomic_DNA"/>
</dbReference>
<dbReference type="PROSITE" id="PS50109">
    <property type="entry name" value="HIS_KIN"/>
    <property type="match status" value="1"/>
</dbReference>
<name>A0ABR7VPK1_VIRHA</name>
<dbReference type="GO" id="GO:0016301">
    <property type="term" value="F:kinase activity"/>
    <property type="evidence" value="ECO:0007669"/>
    <property type="project" value="UniProtKB-KW"/>
</dbReference>
<keyword evidence="8" id="KW-0902">Two-component regulatory system</keyword>
<dbReference type="SUPFAM" id="SSF55874">
    <property type="entry name" value="ATPase domain of HSP90 chaperone/DNA topoisomerase II/histidine kinase"/>
    <property type="match status" value="1"/>
</dbReference>
<dbReference type="Gene3D" id="3.30.565.10">
    <property type="entry name" value="Histidine kinase-like ATPase, C-terminal domain"/>
    <property type="match status" value="1"/>
</dbReference>
<feature type="transmembrane region" description="Helical" evidence="9">
    <location>
        <begin position="89"/>
        <end position="108"/>
    </location>
</feature>
<keyword evidence="12" id="KW-1185">Reference proteome</keyword>
<keyword evidence="3" id="KW-0597">Phosphoprotein</keyword>
<keyword evidence="9" id="KW-0472">Membrane</keyword>
<sequence>MTFVAILLVFLLILFIYKSINTISAIFLYGIFISAVFTYAALILYLSKFNLYYVTLNQLFNFNPGTWSNLVLQNFNTDALIRFLNGGSILFYLFYILFSLSFCITKWFEIKQIRYILYTILFLSLSQFLFFDPGFNIYMQNVAYTHNNMEIYKIISGYGSILFHWVNYIYLFLGFLLLIWHFFKNYQIRFLRNHTLFTLFSLLPLTFIYLLMFYFAPTNLVKSTFISNFNNYQLPELTIIELRLFPLVVTLALLFMFYNAYKYNLIKKSNKEFNLLTHTNIDTASLGVRTFTHSIKNHLLAIRSEAEFLKEKKFNNDEDALYSLELILESCRQSSESLESALDRLTGFRISPTFSALNQPVELAIKRFNPQHTSIQIVSDLSEKQLFAYIDQEMLQETIYNIIKNAEEAINNEDGKIHITTSKINKWGMVTIDDNGPGISNENKKRLFTPFFSTKSSITNWGIGLSYCYKVIKLHGGTIEFSSNKEKGTRFNILIPLAEQKHMRNR</sequence>
<feature type="transmembrane region" description="Helical" evidence="9">
    <location>
        <begin position="28"/>
        <end position="46"/>
    </location>
</feature>
<dbReference type="Pfam" id="PF02518">
    <property type="entry name" value="HATPase_c"/>
    <property type="match status" value="1"/>
</dbReference>
<evidence type="ECO:0000256" key="4">
    <source>
        <dbReference type="ARBA" id="ARBA00022679"/>
    </source>
</evidence>
<dbReference type="RefSeq" id="WP_189778800.1">
    <property type="nucleotide sequence ID" value="NZ_JACWEZ010000010.1"/>
</dbReference>
<feature type="transmembrane region" description="Helical" evidence="9">
    <location>
        <begin position="165"/>
        <end position="183"/>
    </location>
</feature>
<keyword evidence="4" id="KW-0808">Transferase</keyword>
<proteinExistence type="predicted"/>